<evidence type="ECO:0000259" key="8">
    <source>
        <dbReference type="Pfam" id="PF02706"/>
    </source>
</evidence>
<evidence type="ECO:0000256" key="6">
    <source>
        <dbReference type="ARBA" id="ARBA00023136"/>
    </source>
</evidence>
<dbReference type="Proteomes" id="UP001623041">
    <property type="component" value="Unassembled WGS sequence"/>
</dbReference>
<dbReference type="PANTHER" id="PTHR32309:SF13">
    <property type="entry name" value="FERRIC ENTEROBACTIN TRANSPORT PROTEIN FEPE"/>
    <property type="match status" value="1"/>
</dbReference>
<keyword evidence="3" id="KW-1003">Cell membrane</keyword>
<evidence type="ECO:0000313" key="10">
    <source>
        <dbReference type="Proteomes" id="UP001623041"/>
    </source>
</evidence>
<comment type="similarity">
    <text evidence="2">Belongs to the CpsC/CapA family.</text>
</comment>
<name>A0ABW8R9M2_9BACI</name>
<accession>A0ABW8R9M2</accession>
<feature type="transmembrane region" description="Helical" evidence="7">
    <location>
        <begin position="31"/>
        <end position="50"/>
    </location>
</feature>
<evidence type="ECO:0000256" key="2">
    <source>
        <dbReference type="ARBA" id="ARBA00006683"/>
    </source>
</evidence>
<evidence type="ECO:0000256" key="3">
    <source>
        <dbReference type="ARBA" id="ARBA00022475"/>
    </source>
</evidence>
<keyword evidence="4 7" id="KW-0812">Transmembrane</keyword>
<sequence>MNRIDVLNNLPKRKAKDIDLKELFLVIKRRLWLIIVITIIATGLGTYYSHSNNAPLYQSSSRIIIGANPENRNTLQVIIKDSTILDKVVKELGLAQSAEALAGQITVSSVDNSQVVSISVTDTDPNRAADIANTTAKVFKQEIPTIMDFNDVRLLSDAKVNPWPINQSQNKLIIIGFIAGLVIGIGLVFLLDSLDDSLRSEHEVEEMLGLPVLGRVPKMHKKNLKKKNVKQVELEVRGETIGYK</sequence>
<protein>
    <submittedName>
        <fullName evidence="9">YveK family protein</fullName>
    </submittedName>
</protein>
<evidence type="ECO:0000313" key="9">
    <source>
        <dbReference type="EMBL" id="MFK9089963.1"/>
    </source>
</evidence>
<comment type="caution">
    <text evidence="9">The sequence shown here is derived from an EMBL/GenBank/DDBJ whole genome shotgun (WGS) entry which is preliminary data.</text>
</comment>
<evidence type="ECO:0000256" key="4">
    <source>
        <dbReference type="ARBA" id="ARBA00022692"/>
    </source>
</evidence>
<dbReference type="Pfam" id="PF02706">
    <property type="entry name" value="Wzz"/>
    <property type="match status" value="1"/>
</dbReference>
<dbReference type="InterPro" id="IPR003856">
    <property type="entry name" value="LPS_length_determ_N"/>
</dbReference>
<reference evidence="9 10" key="1">
    <citation type="submission" date="2024-11" db="EMBL/GenBank/DDBJ databases">
        <authorList>
            <person name="Lucas J.A."/>
        </authorList>
    </citation>
    <scope>NUCLEOTIDE SEQUENCE [LARGE SCALE GENOMIC DNA]</scope>
    <source>
        <strain evidence="9 10">Z 5.4</strain>
    </source>
</reference>
<comment type="subcellular location">
    <subcellularLocation>
        <location evidence="1">Cell membrane</location>
        <topology evidence="1">Multi-pass membrane protein</topology>
    </subcellularLocation>
</comment>
<keyword evidence="6 7" id="KW-0472">Membrane</keyword>
<keyword evidence="10" id="KW-1185">Reference proteome</keyword>
<dbReference type="PANTHER" id="PTHR32309">
    <property type="entry name" value="TYROSINE-PROTEIN KINASE"/>
    <property type="match status" value="1"/>
</dbReference>
<feature type="transmembrane region" description="Helical" evidence="7">
    <location>
        <begin position="172"/>
        <end position="191"/>
    </location>
</feature>
<evidence type="ECO:0000256" key="1">
    <source>
        <dbReference type="ARBA" id="ARBA00004651"/>
    </source>
</evidence>
<evidence type="ECO:0000256" key="7">
    <source>
        <dbReference type="SAM" id="Phobius"/>
    </source>
</evidence>
<keyword evidence="5 7" id="KW-1133">Transmembrane helix</keyword>
<proteinExistence type="inferred from homology"/>
<dbReference type="InterPro" id="IPR050445">
    <property type="entry name" value="Bact_polysacc_biosynth/exp"/>
</dbReference>
<evidence type="ECO:0000256" key="5">
    <source>
        <dbReference type="ARBA" id="ARBA00022989"/>
    </source>
</evidence>
<gene>
    <name evidence="9" type="ORF">ACJEBI_00515</name>
</gene>
<dbReference type="RefSeq" id="WP_406578685.1">
    <property type="nucleotide sequence ID" value="NZ_JBJHQH010000001.1"/>
</dbReference>
<feature type="domain" description="Polysaccharide chain length determinant N-terminal" evidence="8">
    <location>
        <begin position="17"/>
        <end position="76"/>
    </location>
</feature>
<dbReference type="EMBL" id="JBJHQH010000001">
    <property type="protein sequence ID" value="MFK9089963.1"/>
    <property type="molecule type" value="Genomic_DNA"/>
</dbReference>
<organism evidence="9 10">
    <name type="scientific">Bacillus salipaludis</name>
    <dbReference type="NCBI Taxonomy" id="2547811"/>
    <lineage>
        <taxon>Bacteria</taxon>
        <taxon>Bacillati</taxon>
        <taxon>Bacillota</taxon>
        <taxon>Bacilli</taxon>
        <taxon>Bacillales</taxon>
        <taxon>Bacillaceae</taxon>
        <taxon>Bacillus</taxon>
    </lineage>
</organism>